<dbReference type="STRING" id="76595.SAMN05660313_01933"/>
<evidence type="ECO:0000313" key="2">
    <source>
        <dbReference type="Proteomes" id="UP000183257"/>
    </source>
</evidence>
<gene>
    <name evidence="1" type="ORF">SAMN05660313_01933</name>
</gene>
<proteinExistence type="predicted"/>
<dbReference type="EMBL" id="FPIY01000002">
    <property type="protein sequence ID" value="SFW47772.1"/>
    <property type="molecule type" value="Genomic_DNA"/>
</dbReference>
<name>A0A1K1PJH5_9FLAO</name>
<dbReference type="OrthoDB" id="710732at2"/>
<evidence type="ECO:0000313" key="1">
    <source>
        <dbReference type="EMBL" id="SFW47772.1"/>
    </source>
</evidence>
<dbReference type="RefSeq" id="WP_072303561.1">
    <property type="nucleotide sequence ID" value="NZ_FPIY01000002.1"/>
</dbReference>
<reference evidence="2" key="1">
    <citation type="submission" date="2016-11" db="EMBL/GenBank/DDBJ databases">
        <authorList>
            <person name="Varghese N."/>
            <person name="Submissions S."/>
        </authorList>
    </citation>
    <scope>NUCLEOTIDE SEQUENCE [LARGE SCALE GENOMIC DNA]</scope>
    <source>
        <strain evidence="2">DSM 24786</strain>
    </source>
</reference>
<dbReference type="AlphaFoldDB" id="A0A1K1PJH5"/>
<organism evidence="1 2">
    <name type="scientific">Cellulophaga fucicola</name>
    <dbReference type="NCBI Taxonomy" id="76595"/>
    <lineage>
        <taxon>Bacteria</taxon>
        <taxon>Pseudomonadati</taxon>
        <taxon>Bacteroidota</taxon>
        <taxon>Flavobacteriia</taxon>
        <taxon>Flavobacteriales</taxon>
        <taxon>Flavobacteriaceae</taxon>
        <taxon>Cellulophaga</taxon>
    </lineage>
</organism>
<dbReference type="Proteomes" id="UP000183257">
    <property type="component" value="Unassembled WGS sequence"/>
</dbReference>
<accession>A0A1K1PJH5</accession>
<protein>
    <submittedName>
        <fullName evidence="1">Uncharacterized protein</fullName>
    </submittedName>
</protein>
<sequence length="223" mass="26772">MFGIFKRKKNQEKIKNDFTEKHTEFYKKKFPKLPDTTIQKMASRKAEWEMDTERLKKEDVLSLLKKIKSPTIINDLFVENEKSKKLELDDFYRCPSEYFLMTKDEQDHYNVDAIIPFLSDPSFYKIYAYDTTRNGFLTFDIESPDEIEKTERFTWDGIFVSDILFWWECDVEKNRILEYGKALNLKWVEEILNSIENDLDNSTTASCTDWKNAIYTKYNMIIK</sequence>
<keyword evidence="2" id="KW-1185">Reference proteome</keyword>